<dbReference type="PANTHER" id="PTHR46568:SF1">
    <property type="entry name" value="ALKYLDIHYDROXYACETONEPHOSPHATE SYNTHASE, PEROXISOMAL"/>
    <property type="match status" value="1"/>
</dbReference>
<dbReference type="InterPro" id="IPR036318">
    <property type="entry name" value="FAD-bd_PCMH-like_sf"/>
</dbReference>
<dbReference type="SUPFAM" id="SSF56176">
    <property type="entry name" value="FAD-binding/transporter-associated domain-like"/>
    <property type="match status" value="1"/>
</dbReference>
<evidence type="ECO:0000259" key="5">
    <source>
        <dbReference type="PROSITE" id="PS51387"/>
    </source>
</evidence>
<keyword evidence="7" id="KW-1185">Reference proteome</keyword>
<dbReference type="RefSeq" id="WP_308487646.1">
    <property type="nucleotide sequence ID" value="NZ_JAVFCB010000001.1"/>
</dbReference>
<reference evidence="6 7" key="1">
    <citation type="submission" date="2023-08" db="EMBL/GenBank/DDBJ databases">
        <title>Microbacterium sp. nov., isolated from a waste landfill.</title>
        <authorList>
            <person name="Wen W."/>
        </authorList>
    </citation>
    <scope>NUCLEOTIDE SEQUENCE [LARGE SCALE GENOMIC DNA]</scope>
    <source>
        <strain evidence="6 7">ASV81</strain>
    </source>
</reference>
<keyword evidence="4" id="KW-0560">Oxidoreductase</keyword>
<dbReference type="Pfam" id="PF01565">
    <property type="entry name" value="FAD_binding_4"/>
    <property type="match status" value="1"/>
</dbReference>
<evidence type="ECO:0000256" key="4">
    <source>
        <dbReference type="ARBA" id="ARBA00023002"/>
    </source>
</evidence>
<dbReference type="InterPro" id="IPR025650">
    <property type="entry name" value="Alkyl-DHAP_Synthase"/>
</dbReference>
<dbReference type="Gene3D" id="3.30.300.330">
    <property type="match status" value="1"/>
</dbReference>
<dbReference type="SUPFAM" id="SSF55103">
    <property type="entry name" value="FAD-linked oxidases, C-terminal domain"/>
    <property type="match status" value="1"/>
</dbReference>
<dbReference type="InterPro" id="IPR016167">
    <property type="entry name" value="FAD-bd_PCMH_sub1"/>
</dbReference>
<dbReference type="Gene3D" id="3.30.70.3450">
    <property type="match status" value="1"/>
</dbReference>
<organism evidence="6 7">
    <name type="scientific">Microbacterium capsulatum</name>
    <dbReference type="NCBI Taxonomy" id="3041921"/>
    <lineage>
        <taxon>Bacteria</taxon>
        <taxon>Bacillati</taxon>
        <taxon>Actinomycetota</taxon>
        <taxon>Actinomycetes</taxon>
        <taxon>Micrococcales</taxon>
        <taxon>Microbacteriaceae</taxon>
        <taxon>Microbacterium</taxon>
    </lineage>
</organism>
<proteinExistence type="inferred from homology"/>
<feature type="domain" description="FAD-binding PCMH-type" evidence="5">
    <location>
        <begin position="107"/>
        <end position="288"/>
    </location>
</feature>
<accession>A0ABU0XC69</accession>
<dbReference type="InterPro" id="IPR016166">
    <property type="entry name" value="FAD-bd_PCMH"/>
</dbReference>
<keyword evidence="3" id="KW-0274">FAD</keyword>
<dbReference type="InterPro" id="IPR016164">
    <property type="entry name" value="FAD-linked_Oxase-like_C"/>
</dbReference>
<dbReference type="Pfam" id="PF02913">
    <property type="entry name" value="FAD-oxidase_C"/>
    <property type="match status" value="1"/>
</dbReference>
<dbReference type="InterPro" id="IPR006094">
    <property type="entry name" value="Oxid_FAD_bind_N"/>
</dbReference>
<protein>
    <submittedName>
        <fullName evidence="6">FAD-binding oxidoreductase</fullName>
    </submittedName>
</protein>
<evidence type="ECO:0000256" key="1">
    <source>
        <dbReference type="ARBA" id="ARBA00008000"/>
    </source>
</evidence>
<evidence type="ECO:0000256" key="3">
    <source>
        <dbReference type="ARBA" id="ARBA00022827"/>
    </source>
</evidence>
<comment type="caution">
    <text evidence="6">The sequence shown here is derived from an EMBL/GenBank/DDBJ whole genome shotgun (WGS) entry which is preliminary data.</text>
</comment>
<evidence type="ECO:0000313" key="6">
    <source>
        <dbReference type="EMBL" id="MDQ4212717.1"/>
    </source>
</evidence>
<evidence type="ECO:0000256" key="2">
    <source>
        <dbReference type="ARBA" id="ARBA00022630"/>
    </source>
</evidence>
<dbReference type="PANTHER" id="PTHR46568">
    <property type="entry name" value="ALKYLDIHYDROXYACETONEPHOSPHATE SYNTHASE, PEROXISOMAL"/>
    <property type="match status" value="1"/>
</dbReference>
<dbReference type="Gene3D" id="3.30.43.10">
    <property type="entry name" value="Uridine Diphospho-n-acetylenolpyruvylglucosamine Reductase, domain 2"/>
    <property type="match status" value="1"/>
</dbReference>
<name>A0ABU0XC69_9MICO</name>
<comment type="similarity">
    <text evidence="1">Belongs to the FAD-binding oxidoreductase/transferase type 4 family.</text>
</comment>
<dbReference type="Gene3D" id="1.10.45.10">
    <property type="entry name" value="Vanillyl-alcohol Oxidase, Chain A, domain 4"/>
    <property type="match status" value="1"/>
</dbReference>
<sequence>MSDLKDSVGEDAGREMSWNAWGDPSRARTLPIAVRALLPALLGRVPRPAPAPRIDEVRVAPVGLDDAAAIALREIVGAEAVRTDADARLRHAGGRSTPDLLRRRLAEQTVPDAVLLPADHAQVSEVLRVAAAHDLAVIPFGGGTSVVGGLDPERGGHRAVVSLDLRRLSGLVGLDEVSGEAELLAGTRGPDAERLLAERGFELGHYPQSFRYATIGGFAAARSSGQNSAGYGRFDTMVTGLRVATPTGELDLGRAPGSAAGPDLMRLLLGSEGALGVITHVRVRVHPLPRERVVEAWSFPDFATGADALRRVVQHGGGPTVIRLSDEAETGVSLAQVGRIGRALAKGASAVTVFEGDDAEERRSRTASILAAAGGSSSGPDAAGDWAETRFDGPYLRDALLDAGVFCETLETATTWTNLNRLRAAVTDALRSGLAAAGAKSFVMCHVSHVYPTGASLYFTVLAGIKSDPLAVWEAVKHRAGDAIVAAGGTITHHHAIGRDHAPWLVDEIGETGIRILRAVKRELDPQGIMNPGALIPFEAGGAQDD</sequence>
<keyword evidence="2" id="KW-0285">Flavoprotein</keyword>
<dbReference type="Gene3D" id="3.30.465.10">
    <property type="match status" value="1"/>
</dbReference>
<dbReference type="PROSITE" id="PS51387">
    <property type="entry name" value="FAD_PCMH"/>
    <property type="match status" value="1"/>
</dbReference>
<dbReference type="EMBL" id="JAVFCB010000001">
    <property type="protein sequence ID" value="MDQ4212717.1"/>
    <property type="molecule type" value="Genomic_DNA"/>
</dbReference>
<dbReference type="InterPro" id="IPR016169">
    <property type="entry name" value="FAD-bd_PCMH_sub2"/>
</dbReference>
<evidence type="ECO:0000313" key="7">
    <source>
        <dbReference type="Proteomes" id="UP001230289"/>
    </source>
</evidence>
<dbReference type="InterPro" id="IPR016171">
    <property type="entry name" value="Vanillyl_alc_oxidase_C-sub2"/>
</dbReference>
<dbReference type="InterPro" id="IPR004113">
    <property type="entry name" value="FAD-bd_oxidored_4_C"/>
</dbReference>
<gene>
    <name evidence="6" type="ORF">RBR11_02175</name>
</gene>
<dbReference type="Proteomes" id="UP001230289">
    <property type="component" value="Unassembled WGS sequence"/>
</dbReference>